<dbReference type="InterPro" id="IPR011989">
    <property type="entry name" value="ARM-like"/>
</dbReference>
<dbReference type="InterPro" id="IPR001494">
    <property type="entry name" value="Importin-beta_N"/>
</dbReference>
<comment type="caution">
    <text evidence="2">The sequence shown here is derived from an EMBL/GenBank/DDBJ whole genome shotgun (WGS) entry which is preliminary data.</text>
</comment>
<dbReference type="PANTHER" id="PTHR12363:SF53">
    <property type="entry name" value="MRNA TRANSPORT REGULATOR MTR10"/>
    <property type="match status" value="1"/>
</dbReference>
<dbReference type="GO" id="GO:0005737">
    <property type="term" value="C:cytoplasm"/>
    <property type="evidence" value="ECO:0007669"/>
    <property type="project" value="TreeGrafter"/>
</dbReference>
<dbReference type="GO" id="GO:0006606">
    <property type="term" value="P:protein import into nucleus"/>
    <property type="evidence" value="ECO:0007669"/>
    <property type="project" value="TreeGrafter"/>
</dbReference>
<dbReference type="SMART" id="SM00913">
    <property type="entry name" value="IBN_N"/>
    <property type="match status" value="1"/>
</dbReference>
<dbReference type="InterPro" id="IPR013598">
    <property type="entry name" value="Exportin-1/Importin-b-like"/>
</dbReference>
<dbReference type="AlphaFoldDB" id="A0A1C7MP12"/>
<dbReference type="SUPFAM" id="SSF48371">
    <property type="entry name" value="ARM repeat"/>
    <property type="match status" value="1"/>
</dbReference>
<evidence type="ECO:0000259" key="1">
    <source>
        <dbReference type="SMART" id="SM00913"/>
    </source>
</evidence>
<dbReference type="Pfam" id="PF08389">
    <property type="entry name" value="Xpo1"/>
    <property type="match status" value="1"/>
</dbReference>
<accession>A0A1C7MP12</accession>
<dbReference type="PANTHER" id="PTHR12363">
    <property type="entry name" value="TRANSPORTIN 3 AND IMPORTIN 13"/>
    <property type="match status" value="1"/>
</dbReference>
<dbReference type="OrthoDB" id="435593at2759"/>
<evidence type="ECO:0000313" key="3">
    <source>
        <dbReference type="Proteomes" id="UP000092993"/>
    </source>
</evidence>
<dbReference type="GO" id="GO:0031267">
    <property type="term" value="F:small GTPase binding"/>
    <property type="evidence" value="ECO:0007669"/>
    <property type="project" value="InterPro"/>
</dbReference>
<evidence type="ECO:0000313" key="2">
    <source>
        <dbReference type="EMBL" id="OBZ78621.1"/>
    </source>
</evidence>
<dbReference type="InterPro" id="IPR051345">
    <property type="entry name" value="Importin_beta-like_NTR"/>
</dbReference>
<sequence>MTTVQAVLSALEVFSRAPEKAALEQANTWLQDFQHSSEAWATCNVLLLSPDVPPAAKLFAAQTFRTKVTYDLHEMNDADLLSLRDTLLRALETYHAEELNTNIKIPLTDDEYKERAAKLLTANASKVTDLLSMYLQASGISFAVQTQIFNCLSSWLAAGEVTAISLAHSPLLPFSFDHWRLKNSSTQQ</sequence>
<reference evidence="2 3" key="1">
    <citation type="submission" date="2016-03" db="EMBL/GenBank/DDBJ databases">
        <title>Whole genome sequencing of Grifola frondosa 9006-11.</title>
        <authorList>
            <person name="Min B."/>
            <person name="Park H."/>
            <person name="Kim J.-G."/>
            <person name="Cho H."/>
            <person name="Oh Y.-L."/>
            <person name="Kong W.-S."/>
            <person name="Choi I.-G."/>
        </authorList>
    </citation>
    <scope>NUCLEOTIDE SEQUENCE [LARGE SCALE GENOMIC DNA]</scope>
    <source>
        <strain evidence="2 3">9006-11</strain>
    </source>
</reference>
<dbReference type="STRING" id="5627.A0A1C7MP12"/>
<dbReference type="Proteomes" id="UP000092993">
    <property type="component" value="Unassembled WGS sequence"/>
</dbReference>
<dbReference type="InterPro" id="IPR016024">
    <property type="entry name" value="ARM-type_fold"/>
</dbReference>
<organism evidence="2 3">
    <name type="scientific">Grifola frondosa</name>
    <name type="common">Maitake</name>
    <name type="synonym">Polyporus frondosus</name>
    <dbReference type="NCBI Taxonomy" id="5627"/>
    <lineage>
        <taxon>Eukaryota</taxon>
        <taxon>Fungi</taxon>
        <taxon>Dikarya</taxon>
        <taxon>Basidiomycota</taxon>
        <taxon>Agaricomycotina</taxon>
        <taxon>Agaricomycetes</taxon>
        <taxon>Polyporales</taxon>
        <taxon>Grifolaceae</taxon>
        <taxon>Grifola</taxon>
    </lineage>
</organism>
<gene>
    <name evidence="2" type="ORF">A0H81_00837</name>
</gene>
<name>A0A1C7MP12_GRIFR</name>
<proteinExistence type="predicted"/>
<protein>
    <recommendedName>
        <fullName evidence="1">Importin N-terminal domain-containing protein</fullName>
    </recommendedName>
</protein>
<feature type="domain" description="Importin N-terminal" evidence="1">
    <location>
        <begin position="26"/>
        <end position="93"/>
    </location>
</feature>
<keyword evidence="3" id="KW-1185">Reference proteome</keyword>
<dbReference type="EMBL" id="LUGG01000001">
    <property type="protein sequence ID" value="OBZ78621.1"/>
    <property type="molecule type" value="Genomic_DNA"/>
</dbReference>
<dbReference type="Gene3D" id="1.25.10.10">
    <property type="entry name" value="Leucine-rich Repeat Variant"/>
    <property type="match status" value="2"/>
</dbReference>